<dbReference type="AlphaFoldDB" id="A0AA95GQW9"/>
<reference evidence="1" key="1">
    <citation type="submission" date="2023-04" db="EMBL/GenBank/DDBJ databases">
        <title>Genome dynamics across the evolutionary transition to endosymbiosis.</title>
        <authorList>
            <person name="Siozios S."/>
            <person name="Nadal-Jimenez P."/>
            <person name="Azagi T."/>
            <person name="Sprong H."/>
            <person name="Frost C.L."/>
            <person name="Parratt S.R."/>
            <person name="Taylor G."/>
            <person name="Brettell L."/>
            <person name="Lew K.C."/>
            <person name="Croft L."/>
            <person name="King K.C."/>
            <person name="Brockhurst M.A."/>
            <person name="Hypsa V."/>
            <person name="Novakova E."/>
            <person name="Darby A.C."/>
            <person name="Hurst G.D.D."/>
        </authorList>
    </citation>
    <scope>NUCLEOTIDE SEQUENCE</scope>
    <source>
        <strain evidence="1">APv</strain>
    </source>
</reference>
<name>A0AA95GQW9_9GAMM</name>
<sequence>MFDNLFYPDNEKRAVRLTELVSDNSTAVGNISQQQTKYEIAINNANEAIRQAYKVVGTPVKFHDIDFVPESKTHKILISVADVITPMLTYGIANKALSFAAKSYLLQQGRIGEAAFIKLVGLPKWFKVGTVFGSITAVVLVQSIIDSVTGAVQRKNLQDKIKESVDPRFQLKKAELTNEITISKLNVVTTSVSVVLDALGPNVSKEQINKIIDNSIKRNQVELKNIDSLTKTTLDALNKSRGSWTNED</sequence>
<accession>A0AA95GQW9</accession>
<evidence type="ECO:0000313" key="2">
    <source>
        <dbReference type="Proteomes" id="UP001177595"/>
    </source>
</evidence>
<gene>
    <name evidence="1" type="ORF">QE210_15485</name>
</gene>
<proteinExistence type="predicted"/>
<dbReference type="Proteomes" id="UP001177595">
    <property type="component" value="Chromosome"/>
</dbReference>
<dbReference type="EMBL" id="CP123504">
    <property type="protein sequence ID" value="WGM01204.1"/>
    <property type="molecule type" value="Genomic_DNA"/>
</dbReference>
<evidence type="ECO:0000313" key="1">
    <source>
        <dbReference type="EMBL" id="WGM01204.1"/>
    </source>
</evidence>
<protein>
    <submittedName>
        <fullName evidence="1">Uncharacterized protein</fullName>
    </submittedName>
</protein>
<organism evidence="1 2">
    <name type="scientific">Arsenophonus nasoniae</name>
    <name type="common">son-killer infecting Nasonia vitripennis</name>
    <dbReference type="NCBI Taxonomy" id="638"/>
    <lineage>
        <taxon>Bacteria</taxon>
        <taxon>Pseudomonadati</taxon>
        <taxon>Pseudomonadota</taxon>
        <taxon>Gammaproteobacteria</taxon>
        <taxon>Enterobacterales</taxon>
        <taxon>Morganellaceae</taxon>
        <taxon>Arsenophonus</taxon>
    </lineage>
</organism>
<dbReference type="RefSeq" id="WP_280624758.1">
    <property type="nucleotide sequence ID" value="NZ_CP123504.1"/>
</dbReference>